<evidence type="ECO:0000313" key="6">
    <source>
        <dbReference type="Proteomes" id="UP000251942"/>
    </source>
</evidence>
<dbReference type="EMBL" id="LNYB01000006">
    <property type="protein sequence ID" value="KTD04662.1"/>
    <property type="molecule type" value="Genomic_DNA"/>
</dbReference>
<evidence type="ECO:0000313" key="4">
    <source>
        <dbReference type="EMBL" id="SPX59497.1"/>
    </source>
</evidence>
<dbReference type="EMBL" id="UASS01000001">
    <property type="protein sequence ID" value="SPX59497.1"/>
    <property type="molecule type" value="Genomic_DNA"/>
</dbReference>
<dbReference type="PANTHER" id="PTHR31438">
    <property type="entry name" value="LYSINE N-ACYLTRANSFERASE C17G9.06C-RELATED"/>
    <property type="match status" value="1"/>
</dbReference>
<dbReference type="GO" id="GO:0016410">
    <property type="term" value="F:N-acyltransferase activity"/>
    <property type="evidence" value="ECO:0007669"/>
    <property type="project" value="TreeGrafter"/>
</dbReference>
<dbReference type="PANTHER" id="PTHR31438:SF1">
    <property type="entry name" value="LYSINE N-ACYLTRANSFERASE C17G9.06C-RELATED"/>
    <property type="match status" value="1"/>
</dbReference>
<dbReference type="Gene3D" id="3.40.630.30">
    <property type="match status" value="1"/>
</dbReference>
<keyword evidence="3" id="KW-0808">Transferase</keyword>
<dbReference type="AlphaFoldDB" id="A0A0W0UAD8"/>
<evidence type="ECO:0000259" key="2">
    <source>
        <dbReference type="PROSITE" id="PS51186"/>
    </source>
</evidence>
<dbReference type="OrthoDB" id="5296079at2"/>
<keyword evidence="5" id="KW-1185">Reference proteome</keyword>
<protein>
    <submittedName>
        <fullName evidence="4">DNA topology modulation protein</fullName>
    </submittedName>
    <submittedName>
        <fullName evidence="3">GNAT family acetyltransferase</fullName>
    </submittedName>
</protein>
<accession>A0A0W0UAD8</accession>
<reference evidence="3 5" key="1">
    <citation type="submission" date="2015-11" db="EMBL/GenBank/DDBJ databases">
        <title>Genomic analysis of 38 Legionella species identifies large and diverse effector repertoires.</title>
        <authorList>
            <person name="Burstein D."/>
            <person name="Amaro F."/>
            <person name="Zusman T."/>
            <person name="Lifshitz Z."/>
            <person name="Cohen O."/>
            <person name="Gilbert J.A."/>
            <person name="Pupko T."/>
            <person name="Shuman H.A."/>
            <person name="Segal G."/>
        </authorList>
    </citation>
    <scope>NUCLEOTIDE SEQUENCE [LARGE SCALE GENOMIC DNA]</scope>
    <source>
        <strain evidence="3 5">WO-44C</strain>
    </source>
</reference>
<dbReference type="InterPro" id="IPR027417">
    <property type="entry name" value="P-loop_NTPase"/>
</dbReference>
<dbReference type="RefSeq" id="WP_058443341.1">
    <property type="nucleotide sequence ID" value="NZ_CAAAHT010000031.1"/>
</dbReference>
<reference evidence="4 6" key="2">
    <citation type="submission" date="2018-06" db="EMBL/GenBank/DDBJ databases">
        <authorList>
            <consortium name="Pathogen Informatics"/>
            <person name="Doyle S."/>
        </authorList>
    </citation>
    <scope>NUCLEOTIDE SEQUENCE [LARGE SCALE GENOMIC DNA]</scope>
    <source>
        <strain evidence="4 6">NCTC12022</strain>
    </source>
</reference>
<dbReference type="Pfam" id="PF13523">
    <property type="entry name" value="Acetyltransf_8"/>
    <property type="match status" value="1"/>
</dbReference>
<organism evidence="3 5">
    <name type="scientific">Legionella feeleii</name>
    <dbReference type="NCBI Taxonomy" id="453"/>
    <lineage>
        <taxon>Bacteria</taxon>
        <taxon>Pseudomonadati</taxon>
        <taxon>Pseudomonadota</taxon>
        <taxon>Gammaproteobacteria</taxon>
        <taxon>Legionellales</taxon>
        <taxon>Legionellaceae</taxon>
        <taxon>Legionella</taxon>
    </lineage>
</organism>
<sequence>MILFKPFRACDVPVVHGWLQLPHIREFWDDGHRKQKQVKQHYLKNDAVMRFIILIDGQQVGYIQRYIINSKHPFWKYITSSPCVGVDMFIGDPNFLDQGWSIPILTQFINQYCPSATEIIVDPETDNYKAIHCYKKLGFQVRTTIRLLKKEYQLMGLERQTNLPNRIMLLGRPGSGKASFAKTLKTRLGISLYYFDKFFSLASWTEKDYQEFLALQEELLTEEQNAICLYFNFPRHRCYWQVLKNLFNKQKIIDDPVLGRQKNPSWSLLKSMWSYEKRVHSLLDTLRTKYPHANFIELKSEKELERFGKDILMLD</sequence>
<proteinExistence type="predicted"/>
<dbReference type="Proteomes" id="UP000054698">
    <property type="component" value="Unassembled WGS sequence"/>
</dbReference>
<evidence type="ECO:0000313" key="3">
    <source>
        <dbReference type="EMBL" id="KTD04662.1"/>
    </source>
</evidence>
<evidence type="ECO:0000313" key="5">
    <source>
        <dbReference type="Proteomes" id="UP000054698"/>
    </source>
</evidence>
<gene>
    <name evidence="4" type="primary">aacA-aphD_1</name>
    <name evidence="3" type="ORF">Lfee_0120</name>
    <name evidence="4" type="ORF">NCTC12022_00320</name>
</gene>
<dbReference type="GO" id="GO:0046677">
    <property type="term" value="P:response to antibiotic"/>
    <property type="evidence" value="ECO:0007669"/>
    <property type="project" value="UniProtKB-KW"/>
</dbReference>
<dbReference type="PROSITE" id="PS51186">
    <property type="entry name" value="GNAT"/>
    <property type="match status" value="1"/>
</dbReference>
<dbReference type="SUPFAM" id="SSF52540">
    <property type="entry name" value="P-loop containing nucleoside triphosphate hydrolases"/>
    <property type="match status" value="1"/>
</dbReference>
<dbReference type="PATRIC" id="fig|453.4.peg.136"/>
<keyword evidence="1" id="KW-0046">Antibiotic resistance</keyword>
<evidence type="ECO:0000256" key="1">
    <source>
        <dbReference type="ARBA" id="ARBA00023251"/>
    </source>
</evidence>
<dbReference type="SUPFAM" id="SSF55729">
    <property type="entry name" value="Acyl-CoA N-acyltransferases (Nat)"/>
    <property type="match status" value="1"/>
</dbReference>
<dbReference type="STRING" id="453.Lfee_0120"/>
<dbReference type="Proteomes" id="UP000251942">
    <property type="component" value="Unassembled WGS sequence"/>
</dbReference>
<feature type="domain" description="N-acetyltransferase" evidence="2">
    <location>
        <begin position="2"/>
        <end position="160"/>
    </location>
</feature>
<dbReference type="InterPro" id="IPR000182">
    <property type="entry name" value="GNAT_dom"/>
</dbReference>
<name>A0A0W0UAD8_9GAMM</name>
<dbReference type="InterPro" id="IPR016181">
    <property type="entry name" value="Acyl_CoA_acyltransferase"/>
</dbReference>
<dbReference type="Gene3D" id="3.40.50.300">
    <property type="entry name" value="P-loop containing nucleotide triphosphate hydrolases"/>
    <property type="match status" value="1"/>
</dbReference>